<protein>
    <recommendedName>
        <fullName evidence="7">Sodium/potassium-transporting ATPase subunit beta-1-interacting protein</fullName>
        <shortName evidence="7">Na(+)/K(+)-transporting ATPase subunit beta-1-interacting protein</shortName>
    </recommendedName>
</protein>
<evidence type="ECO:0000313" key="10">
    <source>
        <dbReference type="EMBL" id="CAG9816662.1"/>
    </source>
</evidence>
<dbReference type="AlphaFoldDB" id="A0A9N9SE24"/>
<reference evidence="10" key="2">
    <citation type="submission" date="2022-10" db="EMBL/GenBank/DDBJ databases">
        <authorList>
            <consortium name="ENA_rothamsted_submissions"/>
            <consortium name="culmorum"/>
            <person name="King R."/>
        </authorList>
    </citation>
    <scope>NUCLEOTIDE SEQUENCE</scope>
</reference>
<proteinExistence type="inferred from homology"/>
<feature type="transmembrane region" description="Helical" evidence="7">
    <location>
        <begin position="34"/>
        <end position="55"/>
    </location>
</feature>
<dbReference type="Pfam" id="PF05640">
    <property type="entry name" value="NKAIN"/>
    <property type="match status" value="1"/>
</dbReference>
<feature type="compositionally biased region" description="Low complexity" evidence="8">
    <location>
        <begin position="340"/>
        <end position="355"/>
    </location>
</feature>
<sequence length="478" mass="55168">MGICTRRFFFLSVCLLQMVSTVERQVFDFLGFLWIPILVNFFEIIFIIFGFFGAYQYRMKYMIAYLIWHIFWIGWNVFLICLYLNVAGLDHEKNKVLKLDLNSDSWWKKEGPGCKIKNVDAVPVEYEGCLINYIDVEIVQAGMQCFFALFNCFIGMCLSRSFIDEDDTFDYEKPCAPGSIPLHPTYVTSDNLQSSNNFLHKSNVYLFDSLGKYPKKRNIPVDKIRNPKRRSNSFSTTYITASRKSIRKNSKQRTSLYSIEFSSHLERHNDSDTEFEQAPPPMSPKPMTPRRVKRRSVMTRGSSGRQSTSSRRHSQGRSSTRSSRRNPVTQLMEQQRKAQPYDSPASPSPIDSSSPNYFTTSNNNLVTHQNWHVPNGHTNPTYQQSSQQSLNETEELDELYNNRPASVRSSYSNFHGTRTLNNYSPTKNYHSHSHATPQVPQKRNHPNRHSMRSMAFLNNGPPAYSSQGHIALDSETPM</sequence>
<comment type="similarity">
    <text evidence="2 7">Belongs to the NKAIN family.</text>
</comment>
<evidence type="ECO:0000256" key="4">
    <source>
        <dbReference type="ARBA" id="ARBA00022692"/>
    </source>
</evidence>
<feature type="signal peptide" evidence="9">
    <location>
        <begin position="1"/>
        <end position="24"/>
    </location>
</feature>
<dbReference type="EMBL" id="OU896720">
    <property type="protein sequence ID" value="CAG9816662.1"/>
    <property type="molecule type" value="Genomic_DNA"/>
</dbReference>
<dbReference type="OrthoDB" id="10050321at2759"/>
<gene>
    <name evidence="10" type="ORF">PHAECO_LOCUS4157</name>
</gene>
<organism evidence="10 11">
    <name type="scientific">Phaedon cochleariae</name>
    <name type="common">Mustard beetle</name>
    <dbReference type="NCBI Taxonomy" id="80249"/>
    <lineage>
        <taxon>Eukaryota</taxon>
        <taxon>Metazoa</taxon>
        <taxon>Ecdysozoa</taxon>
        <taxon>Arthropoda</taxon>
        <taxon>Hexapoda</taxon>
        <taxon>Insecta</taxon>
        <taxon>Pterygota</taxon>
        <taxon>Neoptera</taxon>
        <taxon>Endopterygota</taxon>
        <taxon>Coleoptera</taxon>
        <taxon>Polyphaga</taxon>
        <taxon>Cucujiformia</taxon>
        <taxon>Chrysomeloidea</taxon>
        <taxon>Chrysomelidae</taxon>
        <taxon>Chrysomelinae</taxon>
        <taxon>Chrysomelini</taxon>
        <taxon>Phaedon</taxon>
    </lineage>
</organism>
<evidence type="ECO:0000256" key="2">
    <source>
        <dbReference type="ARBA" id="ARBA00006364"/>
    </source>
</evidence>
<dbReference type="PANTHER" id="PTHR13084">
    <property type="entry name" value="T-CELL LYMPHOMA BREAKPOINT-ASSOCIATED TARGET 1-RELATED"/>
    <property type="match status" value="1"/>
</dbReference>
<reference evidence="10" key="1">
    <citation type="submission" date="2022-01" db="EMBL/GenBank/DDBJ databases">
        <authorList>
            <person name="King R."/>
        </authorList>
    </citation>
    <scope>NUCLEOTIDE SEQUENCE</scope>
</reference>
<evidence type="ECO:0000256" key="6">
    <source>
        <dbReference type="ARBA" id="ARBA00023136"/>
    </source>
</evidence>
<evidence type="ECO:0000256" key="9">
    <source>
        <dbReference type="SAM" id="SignalP"/>
    </source>
</evidence>
<dbReference type="PANTHER" id="PTHR13084:SF6">
    <property type="entry name" value="SODIUM_POTASSIUM-TRANSPORTING ATPASE SUBUNIT BETA-1-INTERACTING PROTEIN"/>
    <property type="match status" value="1"/>
</dbReference>
<dbReference type="GO" id="GO:0005886">
    <property type="term" value="C:plasma membrane"/>
    <property type="evidence" value="ECO:0007669"/>
    <property type="project" value="UniProtKB-SubCell"/>
</dbReference>
<evidence type="ECO:0000256" key="1">
    <source>
        <dbReference type="ARBA" id="ARBA00004651"/>
    </source>
</evidence>
<evidence type="ECO:0000256" key="5">
    <source>
        <dbReference type="ARBA" id="ARBA00022989"/>
    </source>
</evidence>
<comment type="caution">
    <text evidence="7">Lacks conserved residue(s) required for the propagation of feature annotation.</text>
</comment>
<feature type="compositionally biased region" description="Basic residues" evidence="8">
    <location>
        <begin position="288"/>
        <end position="297"/>
    </location>
</feature>
<keyword evidence="6 7" id="KW-0472">Membrane</keyword>
<keyword evidence="11" id="KW-1185">Reference proteome</keyword>
<keyword evidence="5 7" id="KW-1133">Transmembrane helix</keyword>
<feature type="compositionally biased region" description="Polar residues" evidence="8">
    <location>
        <begin position="356"/>
        <end position="391"/>
    </location>
</feature>
<keyword evidence="9" id="KW-0732">Signal</keyword>
<feature type="compositionally biased region" description="Polar residues" evidence="8">
    <location>
        <begin position="252"/>
        <end position="261"/>
    </location>
</feature>
<dbReference type="Proteomes" id="UP001153737">
    <property type="component" value="Chromosome 14"/>
</dbReference>
<feature type="region of interest" description="Disordered" evidence="8">
    <location>
        <begin position="218"/>
        <end position="478"/>
    </location>
</feature>
<feature type="chain" id="PRO_5040330271" description="Sodium/potassium-transporting ATPase subunit beta-1-interacting protein" evidence="9">
    <location>
        <begin position="25"/>
        <end position="478"/>
    </location>
</feature>
<evidence type="ECO:0000256" key="7">
    <source>
        <dbReference type="RuleBase" id="RU368041"/>
    </source>
</evidence>
<evidence type="ECO:0000313" key="11">
    <source>
        <dbReference type="Proteomes" id="UP001153737"/>
    </source>
</evidence>
<evidence type="ECO:0000256" key="8">
    <source>
        <dbReference type="SAM" id="MobiDB-lite"/>
    </source>
</evidence>
<dbReference type="GO" id="GO:0002028">
    <property type="term" value="P:regulation of sodium ion transport"/>
    <property type="evidence" value="ECO:0007669"/>
    <property type="project" value="UniProtKB-UniRule"/>
</dbReference>
<feature type="compositionally biased region" description="Basic residues" evidence="8">
    <location>
        <begin position="442"/>
        <end position="451"/>
    </location>
</feature>
<feature type="compositionally biased region" description="Pro residues" evidence="8">
    <location>
        <begin position="278"/>
        <end position="287"/>
    </location>
</feature>
<comment type="subcellular location">
    <subcellularLocation>
        <location evidence="1 7">Cell membrane</location>
        <topology evidence="1 7">Multi-pass membrane protein</topology>
    </subcellularLocation>
</comment>
<feature type="compositionally biased region" description="Low complexity" evidence="8">
    <location>
        <begin position="299"/>
        <end position="309"/>
    </location>
</feature>
<evidence type="ECO:0000256" key="3">
    <source>
        <dbReference type="ARBA" id="ARBA00022475"/>
    </source>
</evidence>
<feature type="compositionally biased region" description="Polar residues" evidence="8">
    <location>
        <begin position="232"/>
        <end position="243"/>
    </location>
</feature>
<keyword evidence="3 7" id="KW-1003">Cell membrane</keyword>
<name>A0A9N9SE24_PHACE</name>
<keyword evidence="4 7" id="KW-0812">Transmembrane</keyword>
<feature type="compositionally biased region" description="Polar residues" evidence="8">
    <location>
        <begin position="403"/>
        <end position="441"/>
    </location>
</feature>
<feature type="transmembrane region" description="Helical" evidence="7">
    <location>
        <begin position="62"/>
        <end position="86"/>
    </location>
</feature>
<dbReference type="InterPro" id="IPR008516">
    <property type="entry name" value="Na/K-Atpase_Interacting"/>
</dbReference>
<accession>A0A9N9SE24</accession>